<proteinExistence type="predicted"/>
<reference evidence="1" key="1">
    <citation type="journal article" date="2022" name="Front. Genet.">
        <title>Chromosome-Scale Assembly of the Dendrobium nobile Genome Provides Insights Into the Molecular Mechanism of the Biosynthesis of the Medicinal Active Ingredient of Dendrobium.</title>
        <authorList>
            <person name="Xu Q."/>
            <person name="Niu S.-C."/>
            <person name="Li K.-L."/>
            <person name="Zheng P.-J."/>
            <person name="Zhang X.-J."/>
            <person name="Jia Y."/>
            <person name="Liu Y."/>
            <person name="Niu Y.-X."/>
            <person name="Yu L.-H."/>
            <person name="Chen D.-F."/>
            <person name="Zhang G.-Q."/>
        </authorList>
    </citation>
    <scope>NUCLEOTIDE SEQUENCE</scope>
    <source>
        <tissue evidence="1">Leaf</tissue>
    </source>
</reference>
<name>A0A8T3BRD2_DENNO</name>
<keyword evidence="2" id="KW-1185">Reference proteome</keyword>
<comment type="caution">
    <text evidence="1">The sequence shown here is derived from an EMBL/GenBank/DDBJ whole genome shotgun (WGS) entry which is preliminary data.</text>
</comment>
<dbReference type="AlphaFoldDB" id="A0A8T3BRD2"/>
<protein>
    <submittedName>
        <fullName evidence="1">Uncharacterized protein</fullName>
    </submittedName>
</protein>
<dbReference type="Proteomes" id="UP000829196">
    <property type="component" value="Unassembled WGS sequence"/>
</dbReference>
<evidence type="ECO:0000313" key="1">
    <source>
        <dbReference type="EMBL" id="KAI0518899.1"/>
    </source>
</evidence>
<gene>
    <name evidence="1" type="ORF">KFK09_006336</name>
</gene>
<evidence type="ECO:0000313" key="2">
    <source>
        <dbReference type="Proteomes" id="UP000829196"/>
    </source>
</evidence>
<organism evidence="1 2">
    <name type="scientific">Dendrobium nobile</name>
    <name type="common">Orchid</name>
    <dbReference type="NCBI Taxonomy" id="94219"/>
    <lineage>
        <taxon>Eukaryota</taxon>
        <taxon>Viridiplantae</taxon>
        <taxon>Streptophyta</taxon>
        <taxon>Embryophyta</taxon>
        <taxon>Tracheophyta</taxon>
        <taxon>Spermatophyta</taxon>
        <taxon>Magnoliopsida</taxon>
        <taxon>Liliopsida</taxon>
        <taxon>Asparagales</taxon>
        <taxon>Orchidaceae</taxon>
        <taxon>Epidendroideae</taxon>
        <taxon>Malaxideae</taxon>
        <taxon>Dendrobiinae</taxon>
        <taxon>Dendrobium</taxon>
    </lineage>
</organism>
<dbReference type="EMBL" id="JAGYWB010000006">
    <property type="protein sequence ID" value="KAI0518899.1"/>
    <property type="molecule type" value="Genomic_DNA"/>
</dbReference>
<sequence length="92" mass="10437">MPEKWEMGIEDFLLYPKTTVTSRNRLGISLRWSKAQLRRWRCTHTATSQIMSSDDYFDSLPSPSTALISPKAIAGEPSLFLELLARSSSFLV</sequence>
<accession>A0A8T3BRD2</accession>